<dbReference type="PROSITE" id="PS50878">
    <property type="entry name" value="RT_POL"/>
    <property type="match status" value="1"/>
</dbReference>
<dbReference type="InterPro" id="IPR043502">
    <property type="entry name" value="DNA/RNA_pol_sf"/>
</dbReference>
<sequence>MSSALKELEILKSRNVERPECQNTGLYRILYKTDIFVLAYERIKSKNGNMTRGANNETLDGISPNWIDKTISELRTQKFKFSASRMVKIPKKNGNTRTLGIAPPREKVVQEVIRLILEAIYDAPEGTIFQECSHGFRANRSCHTALKEVKSKWNGTKWFIEGDISDFFDEIDHHVLIKLLGKKIKDEKFIQLMWKYIKAGYTEGNEVHKVANISGTPQGGILSPLLSNIYLNELDKYALELSKKHTKGTERRINPAYTRISSRIRRNKNPQRMKELYKERRNTQSRMPDDPNYVRVRYIRYADDWIIGVTGSRLLAEEIRRDMERFLKDELKLKLNLDKTFIRHAKTERATFLGVEINTSMNKANHSTISGNKKVKLQSDNIQLNVNMDGIIKRLNKAGMCKGNGFPICRNYHINYEDWEIIRTHNSVLDGLSNYYSFVSNRNKLRRVEYIIRYSAAKTLASKYKTSMAKIFKSYGNNLTIEYGKDKKVGIRDDIDWTIKVNNFKVSMWERSAVLDGLLYKRKVTKSRLGSPCAICGSNEGVQMHHVRHIRKSGVKYGGFDKYLGAINRKQVPLCKQHHLDIHNGKYDGAGLAQIFEEIKSHKKN</sequence>
<feature type="domain" description="Reverse transcriptase" evidence="1">
    <location>
        <begin position="70"/>
        <end position="357"/>
    </location>
</feature>
<name>A0A0A6PCN8_9GAMM</name>
<organism evidence="2 3">
    <name type="scientific">Candidatus Thiomargarita nelsonii</name>
    <dbReference type="NCBI Taxonomy" id="1003181"/>
    <lineage>
        <taxon>Bacteria</taxon>
        <taxon>Pseudomonadati</taxon>
        <taxon>Pseudomonadota</taxon>
        <taxon>Gammaproteobacteria</taxon>
        <taxon>Thiotrichales</taxon>
        <taxon>Thiotrichaceae</taxon>
        <taxon>Thiomargarita</taxon>
    </lineage>
</organism>
<dbReference type="GO" id="GO:0006315">
    <property type="term" value="P:homing of group II introns"/>
    <property type="evidence" value="ECO:0007669"/>
    <property type="project" value="TreeGrafter"/>
</dbReference>
<dbReference type="InterPro" id="IPR024937">
    <property type="entry name" value="Domain_X"/>
</dbReference>
<dbReference type="Pfam" id="PF01348">
    <property type="entry name" value="Intron_maturas2"/>
    <property type="match status" value="1"/>
</dbReference>
<dbReference type="Pfam" id="PF00078">
    <property type="entry name" value="RVT_1"/>
    <property type="match status" value="1"/>
</dbReference>
<evidence type="ECO:0000259" key="1">
    <source>
        <dbReference type="PROSITE" id="PS50878"/>
    </source>
</evidence>
<dbReference type="PANTHER" id="PTHR33642:SF4">
    <property type="entry name" value="COX1_OXI3 INTRON 1 PROTEIN-RELATED"/>
    <property type="match status" value="1"/>
</dbReference>
<proteinExistence type="predicted"/>
<dbReference type="InterPro" id="IPR000477">
    <property type="entry name" value="RT_dom"/>
</dbReference>
<protein>
    <recommendedName>
        <fullName evidence="1">Reverse transcriptase domain-containing protein</fullName>
    </recommendedName>
</protein>
<dbReference type="CDD" id="cd01651">
    <property type="entry name" value="RT_G2_intron"/>
    <property type="match status" value="1"/>
</dbReference>
<dbReference type="SMART" id="SM00507">
    <property type="entry name" value="HNHc"/>
    <property type="match status" value="1"/>
</dbReference>
<dbReference type="Proteomes" id="UP000030428">
    <property type="component" value="Unassembled WGS sequence"/>
</dbReference>
<dbReference type="EMBL" id="JSZA02000047">
    <property type="protein sequence ID" value="KHD08550.1"/>
    <property type="molecule type" value="Genomic_DNA"/>
</dbReference>
<evidence type="ECO:0000313" key="2">
    <source>
        <dbReference type="EMBL" id="KHD08550.1"/>
    </source>
</evidence>
<accession>A0A0A6PCN8</accession>
<dbReference type="CDD" id="cd00085">
    <property type="entry name" value="HNHc"/>
    <property type="match status" value="1"/>
</dbReference>
<dbReference type="GO" id="GO:0003964">
    <property type="term" value="F:RNA-directed DNA polymerase activity"/>
    <property type="evidence" value="ECO:0007669"/>
    <property type="project" value="TreeGrafter"/>
</dbReference>
<dbReference type="PANTHER" id="PTHR33642">
    <property type="entry name" value="COX1/OXI3 INTRON 1 PROTEIN-RELATED"/>
    <property type="match status" value="1"/>
</dbReference>
<dbReference type="AlphaFoldDB" id="A0A0A6PCN8"/>
<dbReference type="GO" id="GO:0006397">
    <property type="term" value="P:mRNA processing"/>
    <property type="evidence" value="ECO:0007669"/>
    <property type="project" value="InterPro"/>
</dbReference>
<gene>
    <name evidence="2" type="ORF">PN36_14080</name>
</gene>
<keyword evidence="3" id="KW-1185">Reference proteome</keyword>
<evidence type="ECO:0000313" key="3">
    <source>
        <dbReference type="Proteomes" id="UP000030428"/>
    </source>
</evidence>
<reference evidence="2 3" key="1">
    <citation type="journal article" date="2016" name="Front. Microbiol.">
        <title>Single-Cell (Meta-)Genomics of a Dimorphic Candidatus Thiomargarita nelsonii Reveals Genomic Plasticity.</title>
        <authorList>
            <person name="Flood B.E."/>
            <person name="Fliss P."/>
            <person name="Jones D.S."/>
            <person name="Dick G.J."/>
            <person name="Jain S."/>
            <person name="Kaster A.K."/>
            <person name="Winkel M."/>
            <person name="Mussmann M."/>
            <person name="Bailey J."/>
        </authorList>
    </citation>
    <scope>NUCLEOTIDE SEQUENCE [LARGE SCALE GENOMIC DNA]</scope>
    <source>
        <strain evidence="2">Hydrate Ridge</strain>
    </source>
</reference>
<dbReference type="InterPro" id="IPR003615">
    <property type="entry name" value="HNH_nuc"/>
</dbReference>
<dbReference type="SUPFAM" id="SSF56672">
    <property type="entry name" value="DNA/RNA polymerases"/>
    <property type="match status" value="1"/>
</dbReference>
<comment type="caution">
    <text evidence="2">The sequence shown here is derived from an EMBL/GenBank/DDBJ whole genome shotgun (WGS) entry which is preliminary data.</text>
</comment>